<evidence type="ECO:0000256" key="2">
    <source>
        <dbReference type="SAM" id="Phobius"/>
    </source>
</evidence>
<keyword evidence="2" id="KW-0812">Transmembrane</keyword>
<dbReference type="AlphaFoldDB" id="A0AA35XDI3"/>
<dbReference type="Proteomes" id="UP001174909">
    <property type="component" value="Unassembled WGS sequence"/>
</dbReference>
<keyword evidence="2" id="KW-0472">Membrane</keyword>
<feature type="region of interest" description="Disordered" evidence="1">
    <location>
        <begin position="165"/>
        <end position="191"/>
    </location>
</feature>
<organism evidence="3 4">
    <name type="scientific">Geodia barretti</name>
    <name type="common">Barrett's horny sponge</name>
    <dbReference type="NCBI Taxonomy" id="519541"/>
    <lineage>
        <taxon>Eukaryota</taxon>
        <taxon>Metazoa</taxon>
        <taxon>Porifera</taxon>
        <taxon>Demospongiae</taxon>
        <taxon>Heteroscleromorpha</taxon>
        <taxon>Tetractinellida</taxon>
        <taxon>Astrophorina</taxon>
        <taxon>Geodiidae</taxon>
        <taxon>Geodia</taxon>
    </lineage>
</organism>
<evidence type="ECO:0000313" key="3">
    <source>
        <dbReference type="EMBL" id="CAI8046842.1"/>
    </source>
</evidence>
<protein>
    <submittedName>
        <fullName evidence="3">Uncharacterized protein</fullName>
    </submittedName>
</protein>
<proteinExistence type="predicted"/>
<keyword evidence="2" id="KW-1133">Transmembrane helix</keyword>
<feature type="compositionally biased region" description="Pro residues" evidence="1">
    <location>
        <begin position="134"/>
        <end position="143"/>
    </location>
</feature>
<sequence length="238" mass="25813">MEADLSALMDDFLSPPFLCWLARDGLWTHPGLIPVWGGCWTLLPWSARAVFLSAAGAGVLVAGSLLYCRLRRARRGGSDSSDAEKECSSHKVRQRNTLPARDQGGSNHYDYHSPPPQSPLTPMVTIFPSRYRHPPPPPTSPPYTSPFIEGTDGVESERAVISFLDSDDEAGEHETTPITETTPLAPPTTTGNQATVEFSLSYTGGSDHSDEEEGRALTWRPGGGHQEEIVSQTIVTAL</sequence>
<keyword evidence="4" id="KW-1185">Reference proteome</keyword>
<evidence type="ECO:0000313" key="4">
    <source>
        <dbReference type="Proteomes" id="UP001174909"/>
    </source>
</evidence>
<reference evidence="3" key="1">
    <citation type="submission" date="2023-03" db="EMBL/GenBank/DDBJ databases">
        <authorList>
            <person name="Steffen K."/>
            <person name="Cardenas P."/>
        </authorList>
    </citation>
    <scope>NUCLEOTIDE SEQUENCE</scope>
</reference>
<accession>A0AA35XDI3</accession>
<name>A0AA35XDI3_GEOBA</name>
<feature type="compositionally biased region" description="Low complexity" evidence="1">
    <location>
        <begin position="176"/>
        <end position="190"/>
    </location>
</feature>
<feature type="transmembrane region" description="Helical" evidence="2">
    <location>
        <begin position="50"/>
        <end position="68"/>
    </location>
</feature>
<evidence type="ECO:0000256" key="1">
    <source>
        <dbReference type="SAM" id="MobiDB-lite"/>
    </source>
</evidence>
<gene>
    <name evidence="3" type="ORF">GBAR_LOCUS25904</name>
</gene>
<dbReference type="EMBL" id="CASHTH010003594">
    <property type="protein sequence ID" value="CAI8046842.1"/>
    <property type="molecule type" value="Genomic_DNA"/>
</dbReference>
<comment type="caution">
    <text evidence="3">The sequence shown here is derived from an EMBL/GenBank/DDBJ whole genome shotgun (WGS) entry which is preliminary data.</text>
</comment>
<feature type="region of interest" description="Disordered" evidence="1">
    <location>
        <begin position="76"/>
        <end position="143"/>
    </location>
</feature>